<evidence type="ECO:0000313" key="3">
    <source>
        <dbReference type="EMBL" id="KAF7776173.1"/>
    </source>
</evidence>
<gene>
    <name evidence="3" type="ORF">Agabi119p4_4566</name>
</gene>
<comment type="caution">
    <text evidence="3">The sequence shown here is derived from an EMBL/GenBank/DDBJ whole genome shotgun (WGS) entry which is preliminary data.</text>
</comment>
<dbReference type="InterPro" id="IPR000608">
    <property type="entry name" value="UBC"/>
</dbReference>
<organism evidence="3 4">
    <name type="scientific">Agaricus bisporus var. burnettii</name>
    <dbReference type="NCBI Taxonomy" id="192524"/>
    <lineage>
        <taxon>Eukaryota</taxon>
        <taxon>Fungi</taxon>
        <taxon>Dikarya</taxon>
        <taxon>Basidiomycota</taxon>
        <taxon>Agaricomycotina</taxon>
        <taxon>Agaricomycetes</taxon>
        <taxon>Agaricomycetidae</taxon>
        <taxon>Agaricales</taxon>
        <taxon>Agaricineae</taxon>
        <taxon>Agaricaceae</taxon>
        <taxon>Agaricus</taxon>
    </lineage>
</organism>
<reference evidence="3 4" key="1">
    <citation type="journal article" name="Sci. Rep.">
        <title>Telomere-to-telomere assembled and centromere annotated genomes of the two main subspecies of the button mushroom Agaricus bisporus reveal especially polymorphic chromosome ends.</title>
        <authorList>
            <person name="Sonnenberg A.S.M."/>
            <person name="Sedaghat-Telgerd N."/>
            <person name="Lavrijssen B."/>
            <person name="Ohm R.A."/>
            <person name="Hendrickx P.M."/>
            <person name="Scholtmeijer K."/>
            <person name="Baars J.J.P."/>
            <person name="van Peer A."/>
        </authorList>
    </citation>
    <scope>NUCLEOTIDE SEQUENCE [LARGE SCALE GENOMIC DNA]</scope>
    <source>
        <strain evidence="3 4">H119_p4</strain>
    </source>
</reference>
<dbReference type="Gene3D" id="3.10.110.10">
    <property type="entry name" value="Ubiquitin Conjugating Enzyme"/>
    <property type="match status" value="1"/>
</dbReference>
<accession>A0A8H7F3J1</accession>
<dbReference type="AlphaFoldDB" id="A0A8H7F3J1"/>
<keyword evidence="1" id="KW-0833">Ubl conjugation pathway</keyword>
<feature type="domain" description="UBC core" evidence="2">
    <location>
        <begin position="44"/>
        <end position="197"/>
    </location>
</feature>
<dbReference type="Proteomes" id="UP000629468">
    <property type="component" value="Unassembled WGS sequence"/>
</dbReference>
<protein>
    <recommendedName>
        <fullName evidence="2">UBC core domain-containing protein</fullName>
    </recommendedName>
</protein>
<dbReference type="SUPFAM" id="SSF54495">
    <property type="entry name" value="UBC-like"/>
    <property type="match status" value="1"/>
</dbReference>
<dbReference type="PROSITE" id="PS50127">
    <property type="entry name" value="UBC_2"/>
    <property type="match status" value="1"/>
</dbReference>
<sequence length="243" mass="27606">MLGPFTVSPLTTAVQPKAGKPFNNHGVITSTNSKSDVPSAPSIVAQTALSLEYASLRHQNHCPLGIYIVPSPDSLFVWDAVLYTHQGYYAGAILRFRVTFPSDYPDNIPAVQFITDIFHPLIDQSGFFNLSAHFRPWKPREHRIHDVLYCIKAAFKKYRLDQIKEVDAWNKEAYRLYHESTFSFSALAAQSSQLTRSESALYDKDHPSFAGQPTEGLVFQKLSPDMLREYRQTLGLHEWLNDE</sequence>
<dbReference type="InterPro" id="IPR050113">
    <property type="entry name" value="Ub_conjugating_enzyme"/>
</dbReference>
<dbReference type="PANTHER" id="PTHR24067">
    <property type="entry name" value="UBIQUITIN-CONJUGATING ENZYME E2"/>
    <property type="match status" value="1"/>
</dbReference>
<evidence type="ECO:0000313" key="4">
    <source>
        <dbReference type="Proteomes" id="UP000629468"/>
    </source>
</evidence>
<dbReference type="EMBL" id="JABXXO010000006">
    <property type="protein sequence ID" value="KAF7776173.1"/>
    <property type="molecule type" value="Genomic_DNA"/>
</dbReference>
<name>A0A8H7F3J1_AGABI</name>
<proteinExistence type="predicted"/>
<evidence type="ECO:0000259" key="2">
    <source>
        <dbReference type="PROSITE" id="PS50127"/>
    </source>
</evidence>
<dbReference type="InterPro" id="IPR016135">
    <property type="entry name" value="UBQ-conjugating_enzyme/RWD"/>
</dbReference>
<dbReference type="Pfam" id="PF00179">
    <property type="entry name" value="UQ_con"/>
    <property type="match status" value="1"/>
</dbReference>
<dbReference type="CDD" id="cd23814">
    <property type="entry name" value="UEV_AKTIP"/>
    <property type="match status" value="1"/>
</dbReference>
<evidence type="ECO:0000256" key="1">
    <source>
        <dbReference type="ARBA" id="ARBA00022786"/>
    </source>
</evidence>
<dbReference type="SMART" id="SM00212">
    <property type="entry name" value="UBCc"/>
    <property type="match status" value="1"/>
</dbReference>